<dbReference type="InterPro" id="IPR004014">
    <property type="entry name" value="ATPase_P-typ_cation-transptr_N"/>
</dbReference>
<comment type="caution">
    <text evidence="16">The sequence shown here is derived from an EMBL/GenBank/DDBJ whole genome shotgun (WGS) entry which is preliminary data.</text>
</comment>
<proteinExistence type="inferred from homology"/>
<keyword evidence="6 14" id="KW-0812">Transmembrane</keyword>
<dbReference type="SFLD" id="SFLDG00002">
    <property type="entry name" value="C1.7:_P-type_atpase_like"/>
    <property type="match status" value="1"/>
</dbReference>
<evidence type="ECO:0000256" key="9">
    <source>
        <dbReference type="ARBA" id="ARBA00022967"/>
    </source>
</evidence>
<evidence type="ECO:0000256" key="6">
    <source>
        <dbReference type="ARBA" id="ARBA00022692"/>
    </source>
</evidence>
<feature type="compositionally biased region" description="Basic and acidic residues" evidence="13">
    <location>
        <begin position="415"/>
        <end position="424"/>
    </location>
</feature>
<dbReference type="EMBL" id="BMDD01000001">
    <property type="protein sequence ID" value="GGH72995.1"/>
    <property type="molecule type" value="Genomic_DNA"/>
</dbReference>
<dbReference type="InterPro" id="IPR036412">
    <property type="entry name" value="HAD-like_sf"/>
</dbReference>
<organism evidence="16 17">
    <name type="scientific">Saccharibacillus endophyticus</name>
    <dbReference type="NCBI Taxonomy" id="2060666"/>
    <lineage>
        <taxon>Bacteria</taxon>
        <taxon>Bacillati</taxon>
        <taxon>Bacillota</taxon>
        <taxon>Bacilli</taxon>
        <taxon>Bacillales</taxon>
        <taxon>Paenibacillaceae</taxon>
        <taxon>Saccharibacillus</taxon>
    </lineage>
</organism>
<dbReference type="SMART" id="SM00831">
    <property type="entry name" value="Cation_ATPase_N"/>
    <property type="match status" value="1"/>
</dbReference>
<evidence type="ECO:0000313" key="16">
    <source>
        <dbReference type="EMBL" id="GGH72995.1"/>
    </source>
</evidence>
<dbReference type="InterPro" id="IPR001757">
    <property type="entry name" value="P_typ_ATPase"/>
</dbReference>
<dbReference type="Pfam" id="PF00689">
    <property type="entry name" value="Cation_ATPase_C"/>
    <property type="match status" value="1"/>
</dbReference>
<dbReference type="NCBIfam" id="TIGR01494">
    <property type="entry name" value="ATPase_P-type"/>
    <property type="match status" value="3"/>
</dbReference>
<comment type="similarity">
    <text evidence="2">Belongs to the cation transport ATPase (P-type) (TC 3.A.3) family. Type IIA subfamily.</text>
</comment>
<feature type="compositionally biased region" description="Acidic residues" evidence="13">
    <location>
        <begin position="405"/>
        <end position="414"/>
    </location>
</feature>
<evidence type="ECO:0000256" key="2">
    <source>
        <dbReference type="ARBA" id="ARBA00005675"/>
    </source>
</evidence>
<protein>
    <submittedName>
        <fullName evidence="16">ATPase</fullName>
    </submittedName>
</protein>
<evidence type="ECO:0000256" key="8">
    <source>
        <dbReference type="ARBA" id="ARBA00022840"/>
    </source>
</evidence>
<feature type="transmembrane region" description="Helical" evidence="14">
    <location>
        <begin position="66"/>
        <end position="84"/>
    </location>
</feature>
<dbReference type="InterPro" id="IPR044492">
    <property type="entry name" value="P_typ_ATPase_HD_dom"/>
</dbReference>
<dbReference type="Gene3D" id="3.40.1110.10">
    <property type="entry name" value="Calcium-transporting ATPase, cytoplasmic domain N"/>
    <property type="match status" value="1"/>
</dbReference>
<evidence type="ECO:0000256" key="11">
    <source>
        <dbReference type="ARBA" id="ARBA00023065"/>
    </source>
</evidence>
<dbReference type="RefSeq" id="WP_172240314.1">
    <property type="nucleotide sequence ID" value="NZ_BMDD01000001.1"/>
</dbReference>
<feature type="transmembrane region" description="Helical" evidence="14">
    <location>
        <begin position="285"/>
        <end position="308"/>
    </location>
</feature>
<evidence type="ECO:0000259" key="15">
    <source>
        <dbReference type="SMART" id="SM00831"/>
    </source>
</evidence>
<dbReference type="SUPFAM" id="SSF81653">
    <property type="entry name" value="Calcium ATPase, transduction domain A"/>
    <property type="match status" value="1"/>
</dbReference>
<accession>A0ABQ1ZRZ9</accession>
<evidence type="ECO:0000256" key="1">
    <source>
        <dbReference type="ARBA" id="ARBA00004651"/>
    </source>
</evidence>
<dbReference type="PROSITE" id="PS00154">
    <property type="entry name" value="ATPASE_E1_E2"/>
    <property type="match status" value="1"/>
</dbReference>
<dbReference type="Pfam" id="PF00690">
    <property type="entry name" value="Cation_ATPase_N"/>
    <property type="match status" value="1"/>
</dbReference>
<dbReference type="SUPFAM" id="SSF81660">
    <property type="entry name" value="Metal cation-transporting ATPase, ATP-binding domain N"/>
    <property type="match status" value="1"/>
</dbReference>
<dbReference type="Gene3D" id="2.70.150.10">
    <property type="entry name" value="Calcium-transporting ATPase, cytoplasmic transduction domain A"/>
    <property type="match status" value="1"/>
</dbReference>
<feature type="compositionally biased region" description="Basic and acidic residues" evidence="13">
    <location>
        <begin position="22"/>
        <end position="46"/>
    </location>
</feature>
<reference evidence="17" key="1">
    <citation type="journal article" date="2019" name="Int. J. Syst. Evol. Microbiol.">
        <title>The Global Catalogue of Microorganisms (GCM) 10K type strain sequencing project: providing services to taxonomists for standard genome sequencing and annotation.</title>
        <authorList>
            <consortium name="The Broad Institute Genomics Platform"/>
            <consortium name="The Broad Institute Genome Sequencing Center for Infectious Disease"/>
            <person name="Wu L."/>
            <person name="Ma J."/>
        </authorList>
    </citation>
    <scope>NUCLEOTIDE SEQUENCE [LARGE SCALE GENOMIC DNA]</scope>
    <source>
        <strain evidence="17">CCM 8702</strain>
    </source>
</reference>
<evidence type="ECO:0000256" key="14">
    <source>
        <dbReference type="SAM" id="Phobius"/>
    </source>
</evidence>
<keyword evidence="5" id="KW-0597">Phosphoprotein</keyword>
<feature type="transmembrane region" description="Helical" evidence="14">
    <location>
        <begin position="254"/>
        <end position="273"/>
    </location>
</feature>
<feature type="transmembrane region" description="Helical" evidence="14">
    <location>
        <begin position="784"/>
        <end position="808"/>
    </location>
</feature>
<dbReference type="PRINTS" id="PR00119">
    <property type="entry name" value="CATATPASE"/>
</dbReference>
<dbReference type="SUPFAM" id="SSF81665">
    <property type="entry name" value="Calcium ATPase, transmembrane domain M"/>
    <property type="match status" value="1"/>
</dbReference>
<keyword evidence="8" id="KW-0067">ATP-binding</keyword>
<dbReference type="InterPro" id="IPR023214">
    <property type="entry name" value="HAD_sf"/>
</dbReference>
<feature type="region of interest" description="Disordered" evidence="13">
    <location>
        <begin position="1"/>
        <end position="49"/>
    </location>
</feature>
<dbReference type="InterPro" id="IPR008250">
    <property type="entry name" value="ATPase_P-typ_transduc_dom_A_sf"/>
</dbReference>
<keyword evidence="4" id="KW-1003">Cell membrane</keyword>
<dbReference type="Gene3D" id="3.40.50.1000">
    <property type="entry name" value="HAD superfamily/HAD-like"/>
    <property type="match status" value="1"/>
</dbReference>
<keyword evidence="10 14" id="KW-1133">Transmembrane helix</keyword>
<feature type="compositionally biased region" description="Basic and acidic residues" evidence="13">
    <location>
        <begin position="363"/>
        <end position="372"/>
    </location>
</feature>
<dbReference type="CDD" id="cd02089">
    <property type="entry name" value="P-type_ATPase_Ca_prok"/>
    <property type="match status" value="1"/>
</dbReference>
<evidence type="ECO:0000256" key="5">
    <source>
        <dbReference type="ARBA" id="ARBA00022553"/>
    </source>
</evidence>
<keyword evidence="17" id="KW-1185">Reference proteome</keyword>
<name>A0ABQ1ZRZ9_9BACL</name>
<keyword evidence="7" id="KW-0547">Nucleotide-binding</keyword>
<dbReference type="PANTHER" id="PTHR43294:SF21">
    <property type="entry name" value="CATION TRANSPORTING ATPASE"/>
    <property type="match status" value="1"/>
</dbReference>
<dbReference type="InterPro" id="IPR023298">
    <property type="entry name" value="ATPase_P-typ_TM_dom_sf"/>
</dbReference>
<dbReference type="Proteomes" id="UP000605427">
    <property type="component" value="Unassembled WGS sequence"/>
</dbReference>
<keyword evidence="12 14" id="KW-0472">Membrane</keyword>
<dbReference type="InterPro" id="IPR059000">
    <property type="entry name" value="ATPase_P-type_domA"/>
</dbReference>
<dbReference type="InterPro" id="IPR006068">
    <property type="entry name" value="ATPase_P-typ_cation-transptr_C"/>
</dbReference>
<keyword evidence="9" id="KW-1278">Translocase</keyword>
<feature type="region of interest" description="Disordered" evidence="13">
    <location>
        <begin position="403"/>
        <end position="428"/>
    </location>
</feature>
<dbReference type="PRINTS" id="PR00121">
    <property type="entry name" value="NAKATPASE"/>
</dbReference>
<comment type="subcellular location">
    <subcellularLocation>
        <location evidence="1">Cell membrane</location>
        <topology evidence="1">Multi-pass membrane protein</topology>
    </subcellularLocation>
</comment>
<dbReference type="SFLD" id="SFLDF00027">
    <property type="entry name" value="p-type_atpase"/>
    <property type="match status" value="1"/>
</dbReference>
<feature type="transmembrane region" description="Helical" evidence="14">
    <location>
        <begin position="884"/>
        <end position="907"/>
    </location>
</feature>
<dbReference type="Pfam" id="PF00122">
    <property type="entry name" value="E1-E2_ATPase"/>
    <property type="match status" value="1"/>
</dbReference>
<evidence type="ECO:0000256" key="13">
    <source>
        <dbReference type="SAM" id="MobiDB-lite"/>
    </source>
</evidence>
<evidence type="ECO:0000256" key="3">
    <source>
        <dbReference type="ARBA" id="ARBA00022448"/>
    </source>
</evidence>
<dbReference type="InterPro" id="IPR050510">
    <property type="entry name" value="Cation_transp_ATPase_P-type"/>
</dbReference>
<evidence type="ECO:0000256" key="12">
    <source>
        <dbReference type="ARBA" id="ARBA00023136"/>
    </source>
</evidence>
<keyword evidence="3" id="KW-0813">Transport</keyword>
<evidence type="ECO:0000256" key="4">
    <source>
        <dbReference type="ARBA" id="ARBA00022475"/>
    </source>
</evidence>
<evidence type="ECO:0000256" key="10">
    <source>
        <dbReference type="ARBA" id="ARBA00022989"/>
    </source>
</evidence>
<dbReference type="SUPFAM" id="SSF56784">
    <property type="entry name" value="HAD-like"/>
    <property type="match status" value="1"/>
</dbReference>
<gene>
    <name evidence="16" type="ORF">GCM10007362_11670</name>
</gene>
<dbReference type="SFLD" id="SFLDS00003">
    <property type="entry name" value="Haloacid_Dehalogenase"/>
    <property type="match status" value="1"/>
</dbReference>
<dbReference type="Gene3D" id="1.20.1110.10">
    <property type="entry name" value="Calcium-transporting ATPase, transmembrane domain"/>
    <property type="match status" value="1"/>
</dbReference>
<dbReference type="InterPro" id="IPR018303">
    <property type="entry name" value="ATPase_P-typ_P_site"/>
</dbReference>
<dbReference type="Pfam" id="PF13246">
    <property type="entry name" value="Cation_ATPase"/>
    <property type="match status" value="1"/>
</dbReference>
<feature type="region of interest" description="Disordered" evidence="13">
    <location>
        <begin position="357"/>
        <end position="383"/>
    </location>
</feature>
<sequence length="926" mass="100240">MAKANQQQKPPQPYHMMGSEDTLDHLDSGERGLSPEEASGRLEKHGPNMLEEGQKTGFWGKLLEQLKSVMIIVLIAAAGISIALGEYIDGIVILVVVGVIVALGLIQESKAEAALEALQEMSSPHANVRRGGETKNIESADLVPGDIVLLESGDVVPADLRLIKASSLQIDESALTGESLPVDKQTEPLDEEDLVVGDRVNLGYMSSIVSGGRGEGVVIATGMNTEVGGIAGHLNEDSREKTPLQKRLDQMGKYLTVLAIGAAAALFVIGWLQGRDLLEMFMTTISVAVSAIPEGLPAVVTIILAVGVKRMAGRKAIIRKLPAIETLGSTQVICSDKTGTLTQNRMTVQRYFVNGQSVDVSGDSDHPDKQDEQSEDGLQADTGNENAKSVFTQVLSLCNDAELNSADDDNDEQDGENKENRDIGDPTDIGLARFAAELGSPRKELEQQYPREGEIPFDSTRKLMTTAHKIHDDGYRLMVKGAPDVLLERCTKIHGDAVEEMTDEHREQIREANKEMADDALRVLAFAYRESGELPDESDPEKFESELIFLGLVGMIDPPRENAVEAVRVAREAGIRPIMITGDHGSTAAAIARQLDILQGDDEVLTGAELDKISDEEFEQNVDHYSVYARVSPEHKVRIVKAWKKKGKVVAMTGDGVNDAPALKASDIGVGMGISGTDAAKNASKMVLTDDNFGTIVVAVEEGRKVFSNIRKSIQFLLSANFSQVTTIFVATSIGWSILTPIQILWINLVDTLPGLALGMEKSEGDEMKKKPRKPDQSVFADGLGIRILYQGALQALLVLAVFAWGIYQYSSEEAISMAFIALGAIQLTHAYNARSATGSVFKLGFFSNKYLNWAVLVSGALLLGISIPEFMHPFFGLVPLGLSQWAIALAAAIAIIPLVEFIKFFIRASDKKAARENEQEEKQAA</sequence>
<dbReference type="InterPro" id="IPR023299">
    <property type="entry name" value="ATPase_P-typ_cyto_dom_N"/>
</dbReference>
<feature type="domain" description="Cation-transporting P-type ATPase N-terminal" evidence="15">
    <location>
        <begin position="13"/>
        <end position="86"/>
    </location>
</feature>
<feature type="transmembrane region" description="Helical" evidence="14">
    <location>
        <begin position="714"/>
        <end position="738"/>
    </location>
</feature>
<feature type="transmembrane region" description="Helical" evidence="14">
    <location>
        <begin position="90"/>
        <end position="106"/>
    </location>
</feature>
<evidence type="ECO:0000256" key="7">
    <source>
        <dbReference type="ARBA" id="ARBA00022741"/>
    </source>
</evidence>
<evidence type="ECO:0000313" key="17">
    <source>
        <dbReference type="Proteomes" id="UP000605427"/>
    </source>
</evidence>
<feature type="transmembrane region" description="Helical" evidence="14">
    <location>
        <begin position="852"/>
        <end position="872"/>
    </location>
</feature>
<keyword evidence="11" id="KW-0406">Ion transport</keyword>
<dbReference type="PANTHER" id="PTHR43294">
    <property type="entry name" value="SODIUM/POTASSIUM-TRANSPORTING ATPASE SUBUNIT ALPHA"/>
    <property type="match status" value="1"/>
</dbReference>